<feature type="binding site" evidence="8 10">
    <location>
        <begin position="109"/>
        <end position="110"/>
    </location>
    <ligand>
        <name>substrate</name>
    </ligand>
</feature>
<feature type="active site" description="Proton acceptor" evidence="8 9">
    <location>
        <position position="30"/>
    </location>
</feature>
<keyword evidence="7 8" id="KW-0456">Lyase</keyword>
<comment type="subunit">
    <text evidence="5 8">Homododecamer.</text>
</comment>
<comment type="catalytic activity">
    <reaction evidence="1 8">
        <text>3-dehydroquinate = 3-dehydroshikimate + H2O</text>
        <dbReference type="Rhea" id="RHEA:21096"/>
        <dbReference type="ChEBI" id="CHEBI:15377"/>
        <dbReference type="ChEBI" id="CHEBI:16630"/>
        <dbReference type="ChEBI" id="CHEBI:32364"/>
        <dbReference type="EC" id="4.2.1.10"/>
    </reaction>
</comment>
<evidence type="ECO:0000256" key="2">
    <source>
        <dbReference type="ARBA" id="ARBA00003924"/>
    </source>
</evidence>
<comment type="function">
    <text evidence="2 8">Catalyzes a trans-dehydration via an enolate intermediate.</text>
</comment>
<feature type="binding site" evidence="8 10">
    <location>
        <position position="95"/>
    </location>
    <ligand>
        <name>substrate</name>
    </ligand>
</feature>
<dbReference type="UniPathway" id="UPA00053">
    <property type="reaction ID" value="UER00086"/>
</dbReference>
<comment type="pathway">
    <text evidence="3 8">Metabolic intermediate biosynthesis; chorismate biosynthesis; chorismate from D-erythrose 4-phosphate and phosphoenolpyruvate: step 3/7.</text>
</comment>
<evidence type="ECO:0000313" key="13">
    <source>
        <dbReference type="Proteomes" id="UP000194450"/>
    </source>
</evidence>
<evidence type="ECO:0000256" key="8">
    <source>
        <dbReference type="HAMAP-Rule" id="MF_00169"/>
    </source>
</evidence>
<sequence length="155" mass="16891">MTANKQESPKILLINGPNLNLLGEREPHIYGSDTLVAIENRLQQQAGELGISLQCKQSNAEHQLIDWVQQAATDEIDFIVINPAAYTHTSIALRDALAGVAIPFIEVHLSNIHAREAFRKHSYLSDLAVGVICGCGADGYTYALQAAVKKLQLTT</sequence>
<evidence type="ECO:0000256" key="5">
    <source>
        <dbReference type="ARBA" id="ARBA00011193"/>
    </source>
</evidence>
<dbReference type="GO" id="GO:0019631">
    <property type="term" value="P:quinate catabolic process"/>
    <property type="evidence" value="ECO:0007669"/>
    <property type="project" value="TreeGrafter"/>
</dbReference>
<dbReference type="Gene3D" id="3.40.50.9100">
    <property type="entry name" value="Dehydroquinase, class II"/>
    <property type="match status" value="1"/>
</dbReference>
<evidence type="ECO:0000256" key="11">
    <source>
        <dbReference type="PIRSR" id="PIRSR001399-3"/>
    </source>
</evidence>
<feature type="binding site" evidence="8 10">
    <location>
        <position position="119"/>
    </location>
    <ligand>
        <name>substrate</name>
    </ligand>
</feature>
<dbReference type="AlphaFoldDB" id="A0A1Y6G0T6"/>
<keyword evidence="13" id="KW-1185">Reference proteome</keyword>
<evidence type="ECO:0000313" key="12">
    <source>
        <dbReference type="EMBL" id="SMQ80123.1"/>
    </source>
</evidence>
<dbReference type="NCBIfam" id="TIGR01088">
    <property type="entry name" value="aroQ"/>
    <property type="match status" value="1"/>
</dbReference>
<name>A0A1Y6G0T6_9GAMM</name>
<reference evidence="13" key="1">
    <citation type="submission" date="2017-04" db="EMBL/GenBank/DDBJ databases">
        <authorList>
            <person name="Varghese N."/>
            <person name="Submissions S."/>
        </authorList>
    </citation>
    <scope>NUCLEOTIDE SEQUENCE [LARGE SCALE GENOMIC DNA]</scope>
</reference>
<accession>A0A1Y6G0T6</accession>
<feature type="site" description="Transition state stabilizer" evidence="8 11">
    <location>
        <position position="25"/>
    </location>
</feature>
<dbReference type="GO" id="GO:0008652">
    <property type="term" value="P:amino acid biosynthetic process"/>
    <property type="evidence" value="ECO:0007669"/>
    <property type="project" value="UniProtKB-KW"/>
</dbReference>
<dbReference type="EC" id="4.2.1.10" evidence="6 8"/>
<evidence type="ECO:0000256" key="10">
    <source>
        <dbReference type="PIRSR" id="PIRSR001399-2"/>
    </source>
</evidence>
<dbReference type="PIRSF" id="PIRSF001399">
    <property type="entry name" value="DHquinase_II"/>
    <property type="match status" value="1"/>
</dbReference>
<dbReference type="Pfam" id="PF01220">
    <property type="entry name" value="DHquinase_II"/>
    <property type="match status" value="1"/>
</dbReference>
<dbReference type="InterPro" id="IPR036441">
    <property type="entry name" value="DHquinase_II_sf"/>
</dbReference>
<dbReference type="NCBIfam" id="NF003807">
    <property type="entry name" value="PRK05395.1-4"/>
    <property type="match status" value="1"/>
</dbReference>
<dbReference type="NCBIfam" id="NF003806">
    <property type="entry name" value="PRK05395.1-3"/>
    <property type="match status" value="1"/>
</dbReference>
<dbReference type="GO" id="GO:0009073">
    <property type="term" value="P:aromatic amino acid family biosynthetic process"/>
    <property type="evidence" value="ECO:0007669"/>
    <property type="project" value="UniProtKB-KW"/>
</dbReference>
<evidence type="ECO:0000256" key="1">
    <source>
        <dbReference type="ARBA" id="ARBA00001864"/>
    </source>
</evidence>
<feature type="active site" description="Proton donor" evidence="8 9">
    <location>
        <position position="108"/>
    </location>
</feature>
<dbReference type="InterPro" id="IPR018509">
    <property type="entry name" value="DHquinase_II_CS"/>
</dbReference>
<dbReference type="HAMAP" id="MF_00169">
    <property type="entry name" value="AroQ"/>
    <property type="match status" value="1"/>
</dbReference>
<keyword evidence="8" id="KW-0028">Amino-acid biosynthesis</keyword>
<keyword evidence="8" id="KW-0057">Aromatic amino acid biosynthesis</keyword>
<dbReference type="PANTHER" id="PTHR21272">
    <property type="entry name" value="CATABOLIC 3-DEHYDROQUINASE"/>
    <property type="match status" value="1"/>
</dbReference>
<evidence type="ECO:0000256" key="3">
    <source>
        <dbReference type="ARBA" id="ARBA00004902"/>
    </source>
</evidence>
<evidence type="ECO:0000256" key="6">
    <source>
        <dbReference type="ARBA" id="ARBA00012060"/>
    </source>
</evidence>
<dbReference type="CDD" id="cd00466">
    <property type="entry name" value="DHQase_II"/>
    <property type="match status" value="1"/>
</dbReference>
<dbReference type="RefSeq" id="WP_086435161.1">
    <property type="nucleotide sequence ID" value="NZ_FXWH01000002.1"/>
</dbReference>
<evidence type="ECO:0000256" key="4">
    <source>
        <dbReference type="ARBA" id="ARBA00011037"/>
    </source>
</evidence>
<dbReference type="OrthoDB" id="9790793at2"/>
<dbReference type="InterPro" id="IPR001874">
    <property type="entry name" value="DHquinase_II"/>
</dbReference>
<dbReference type="EMBL" id="FXWH01000002">
    <property type="protein sequence ID" value="SMQ80123.1"/>
    <property type="molecule type" value="Genomic_DNA"/>
</dbReference>
<dbReference type="GO" id="GO:0009423">
    <property type="term" value="P:chorismate biosynthetic process"/>
    <property type="evidence" value="ECO:0007669"/>
    <property type="project" value="UniProtKB-UniRule"/>
</dbReference>
<dbReference type="PROSITE" id="PS01029">
    <property type="entry name" value="DEHYDROQUINASE_II"/>
    <property type="match status" value="1"/>
</dbReference>
<gene>
    <name evidence="8" type="primary">aroQ</name>
    <name evidence="12" type="ORF">SAMN06297229_2035</name>
</gene>
<organism evidence="12 13">
    <name type="scientific">Pseudidiomarina planktonica</name>
    <dbReference type="NCBI Taxonomy" id="1323738"/>
    <lineage>
        <taxon>Bacteria</taxon>
        <taxon>Pseudomonadati</taxon>
        <taxon>Pseudomonadota</taxon>
        <taxon>Gammaproteobacteria</taxon>
        <taxon>Alteromonadales</taxon>
        <taxon>Idiomarinaceae</taxon>
        <taxon>Pseudidiomarina</taxon>
    </lineage>
</organism>
<comment type="similarity">
    <text evidence="4 8">Belongs to the type-II 3-dehydroquinase family.</text>
</comment>
<dbReference type="GO" id="GO:0003855">
    <property type="term" value="F:3-dehydroquinate dehydratase activity"/>
    <property type="evidence" value="ECO:0007669"/>
    <property type="project" value="UniProtKB-UniRule"/>
</dbReference>
<protein>
    <recommendedName>
        <fullName evidence="6 8">3-dehydroquinate dehydratase</fullName>
        <shortName evidence="8">3-dehydroquinase</shortName>
        <ecNumber evidence="6 8">4.2.1.10</ecNumber>
    </recommendedName>
    <alternativeName>
        <fullName evidence="8">Type II DHQase</fullName>
    </alternativeName>
</protein>
<proteinExistence type="inferred from homology"/>
<dbReference type="NCBIfam" id="NF003805">
    <property type="entry name" value="PRK05395.1-2"/>
    <property type="match status" value="1"/>
</dbReference>
<dbReference type="PANTHER" id="PTHR21272:SF3">
    <property type="entry name" value="CATABOLIC 3-DEHYDROQUINASE"/>
    <property type="match status" value="1"/>
</dbReference>
<evidence type="ECO:0000256" key="9">
    <source>
        <dbReference type="PIRSR" id="PIRSR001399-1"/>
    </source>
</evidence>
<dbReference type="Proteomes" id="UP000194450">
    <property type="component" value="Unassembled WGS sequence"/>
</dbReference>
<evidence type="ECO:0000256" key="7">
    <source>
        <dbReference type="ARBA" id="ARBA00023239"/>
    </source>
</evidence>
<feature type="binding site" evidence="8 10">
    <location>
        <position position="88"/>
    </location>
    <ligand>
        <name>substrate</name>
    </ligand>
</feature>
<feature type="binding site" evidence="8 10">
    <location>
        <position position="82"/>
    </location>
    <ligand>
        <name>substrate</name>
    </ligand>
</feature>
<dbReference type="NCBIfam" id="NF003804">
    <property type="entry name" value="PRK05395.1-1"/>
    <property type="match status" value="1"/>
</dbReference>
<dbReference type="SUPFAM" id="SSF52304">
    <property type="entry name" value="Type II 3-dehydroquinate dehydratase"/>
    <property type="match status" value="1"/>
</dbReference>